<name>A0AAJ0DDF1_9PEZI</name>
<accession>A0AAJ0DDF1</accession>
<dbReference type="EMBL" id="JAWDJX010000054">
    <property type="protein sequence ID" value="KAK3047991.1"/>
    <property type="molecule type" value="Genomic_DNA"/>
</dbReference>
<gene>
    <name evidence="3" type="ORF">LTR09_010666</name>
</gene>
<feature type="domain" description="LITAF" evidence="2">
    <location>
        <begin position="24"/>
        <end position="103"/>
    </location>
</feature>
<organism evidence="3 4">
    <name type="scientific">Extremus antarcticus</name>
    <dbReference type="NCBI Taxonomy" id="702011"/>
    <lineage>
        <taxon>Eukaryota</taxon>
        <taxon>Fungi</taxon>
        <taxon>Dikarya</taxon>
        <taxon>Ascomycota</taxon>
        <taxon>Pezizomycotina</taxon>
        <taxon>Dothideomycetes</taxon>
        <taxon>Dothideomycetidae</taxon>
        <taxon>Mycosphaerellales</taxon>
        <taxon>Extremaceae</taxon>
        <taxon>Extremus</taxon>
    </lineage>
</organism>
<dbReference type="Pfam" id="PF10601">
    <property type="entry name" value="zf-LITAF-like"/>
    <property type="match status" value="1"/>
</dbReference>
<evidence type="ECO:0000259" key="2">
    <source>
        <dbReference type="PROSITE" id="PS51837"/>
    </source>
</evidence>
<keyword evidence="4" id="KW-1185">Reference proteome</keyword>
<dbReference type="SMART" id="SM00714">
    <property type="entry name" value="LITAF"/>
    <property type="match status" value="1"/>
</dbReference>
<feature type="region of interest" description="Disordered" evidence="1">
    <location>
        <begin position="1"/>
        <end position="40"/>
    </location>
</feature>
<comment type="caution">
    <text evidence="3">The sequence shown here is derived from an EMBL/GenBank/DDBJ whole genome shotgun (WGS) entry which is preliminary data.</text>
</comment>
<protein>
    <recommendedName>
        <fullName evidence="2">LITAF domain-containing protein</fullName>
    </recommendedName>
</protein>
<evidence type="ECO:0000313" key="3">
    <source>
        <dbReference type="EMBL" id="KAK3047991.1"/>
    </source>
</evidence>
<evidence type="ECO:0000313" key="4">
    <source>
        <dbReference type="Proteomes" id="UP001271007"/>
    </source>
</evidence>
<reference evidence="3" key="1">
    <citation type="submission" date="2023-04" db="EMBL/GenBank/DDBJ databases">
        <title>Black Yeasts Isolated from many extreme environments.</title>
        <authorList>
            <person name="Coleine C."/>
            <person name="Stajich J.E."/>
            <person name="Selbmann L."/>
        </authorList>
    </citation>
    <scope>NUCLEOTIDE SEQUENCE</scope>
    <source>
        <strain evidence="3">CCFEE 5312</strain>
    </source>
</reference>
<dbReference type="AlphaFoldDB" id="A0AAJ0DDF1"/>
<sequence length="129" mass="14530">MAYQPPQQDSREAAARTAQPVPEQGPRMVTPRNKVGSSPTEVDCPYCRTVVKTEVREVDAEDTGFMQCLICLVCWPMLFCYESNKHLDHICSVCKRQLTHRPHGSTQTIDVAIARAQPDKVPSQWQQSS</sequence>
<dbReference type="PROSITE" id="PS51837">
    <property type="entry name" value="LITAF"/>
    <property type="match status" value="1"/>
</dbReference>
<evidence type="ECO:0000256" key="1">
    <source>
        <dbReference type="SAM" id="MobiDB-lite"/>
    </source>
</evidence>
<proteinExistence type="predicted"/>
<dbReference type="InterPro" id="IPR006629">
    <property type="entry name" value="LITAF"/>
</dbReference>
<dbReference type="Proteomes" id="UP001271007">
    <property type="component" value="Unassembled WGS sequence"/>
</dbReference>